<dbReference type="InterPro" id="IPR003016">
    <property type="entry name" value="2-oxoA_DH_lipoyl-BS"/>
</dbReference>
<evidence type="ECO:0000256" key="5">
    <source>
        <dbReference type="ARBA" id="ARBA00023315"/>
    </source>
</evidence>
<protein>
    <recommendedName>
        <fullName evidence="6">Dihydrolipoamide acetyltransferase component of pyruvate dehydrogenase complex</fullName>
        <ecNumber evidence="6">2.3.1.-</ecNumber>
    </recommendedName>
</protein>
<feature type="domain" description="Peripheral subunit-binding (PSBD)" evidence="9">
    <location>
        <begin position="399"/>
        <end position="436"/>
    </location>
</feature>
<dbReference type="HOGENOM" id="CLU_016733_10_1_11"/>
<dbReference type="Gene3D" id="3.30.559.10">
    <property type="entry name" value="Chloramphenicol acetyltransferase-like domain"/>
    <property type="match status" value="1"/>
</dbReference>
<reference evidence="10 11" key="2">
    <citation type="journal article" date="2010" name="Stand. Genomic Sci.">
        <title>Complete genome sequence of Kribbella flavida type strain (IFO 14399).</title>
        <authorList>
            <person name="Pukall R."/>
            <person name="Lapidus A."/>
            <person name="Glavina Del Rio T."/>
            <person name="Copeland A."/>
            <person name="Tice H."/>
            <person name="Cheng J.-F."/>
            <person name="Lucas S."/>
            <person name="Chen F."/>
            <person name="Nolan M."/>
            <person name="LaButti K."/>
            <person name="Pati A."/>
            <person name="Ivanova N."/>
            <person name="Mavrommatis K."/>
            <person name="Mikhailova N."/>
            <person name="Pitluck S."/>
            <person name="Bruce D."/>
            <person name="Goodwin L."/>
            <person name="Land M."/>
            <person name="Hauser L."/>
            <person name="Chang Y.-J."/>
            <person name="Jeffries C.D."/>
            <person name="Chen A."/>
            <person name="Palaniappan K."/>
            <person name="Chain P."/>
            <person name="Rohde M."/>
            <person name="Goeker M."/>
            <person name="Bristow J."/>
            <person name="Eisen J.A."/>
            <person name="Markowitz V."/>
            <person name="Hugenholtz P."/>
            <person name="Kyrpides N.C."/>
            <person name="Klenk H.-P."/>
            <person name="Brettin T."/>
        </authorList>
    </citation>
    <scope>NUCLEOTIDE SEQUENCE [LARGE SCALE GENOMIC DNA]</scope>
    <source>
        <strain evidence="11">DSM 17836 / JCM 10339 / NBRC 14399</strain>
    </source>
</reference>
<dbReference type="PROSITE" id="PS50968">
    <property type="entry name" value="BIOTINYL_LIPOYL"/>
    <property type="match status" value="2"/>
</dbReference>
<dbReference type="InterPro" id="IPR000089">
    <property type="entry name" value="Biotin_lipoyl"/>
</dbReference>
<dbReference type="Pfam" id="PF00364">
    <property type="entry name" value="Biotin_lipoyl"/>
    <property type="match status" value="2"/>
</dbReference>
<dbReference type="OrthoDB" id="9805770at2"/>
<dbReference type="Pfam" id="PF02817">
    <property type="entry name" value="E3_binding"/>
    <property type="match status" value="1"/>
</dbReference>
<dbReference type="AlphaFoldDB" id="D2PYW1"/>
<feature type="compositionally biased region" description="Low complexity" evidence="7">
    <location>
        <begin position="131"/>
        <end position="186"/>
    </location>
</feature>
<evidence type="ECO:0000256" key="7">
    <source>
        <dbReference type="SAM" id="MobiDB-lite"/>
    </source>
</evidence>
<dbReference type="InterPro" id="IPR001078">
    <property type="entry name" value="2-oxoacid_DH_actylTfrase"/>
</dbReference>
<dbReference type="Proteomes" id="UP000007967">
    <property type="component" value="Chromosome"/>
</dbReference>
<accession>D2PYW1</accession>
<dbReference type="PANTHER" id="PTHR43178:SF5">
    <property type="entry name" value="LIPOAMIDE ACYLTRANSFERASE COMPONENT OF BRANCHED-CHAIN ALPHA-KETO ACID DEHYDROGENASE COMPLEX, MITOCHONDRIAL"/>
    <property type="match status" value="1"/>
</dbReference>
<comment type="similarity">
    <text evidence="2 6">Belongs to the 2-oxoacid dehydrogenase family.</text>
</comment>
<evidence type="ECO:0000259" key="9">
    <source>
        <dbReference type="PROSITE" id="PS51826"/>
    </source>
</evidence>
<dbReference type="Gene3D" id="4.10.320.10">
    <property type="entry name" value="E3-binding domain"/>
    <property type="match status" value="1"/>
</dbReference>
<feature type="compositionally biased region" description="Low complexity" evidence="7">
    <location>
        <begin position="447"/>
        <end position="459"/>
    </location>
</feature>
<feature type="region of interest" description="Disordered" evidence="7">
    <location>
        <begin position="78"/>
        <end position="202"/>
    </location>
</feature>
<feature type="domain" description="Lipoyl-binding" evidence="8">
    <location>
        <begin position="191"/>
        <end position="266"/>
    </location>
</feature>
<evidence type="ECO:0000256" key="1">
    <source>
        <dbReference type="ARBA" id="ARBA00001938"/>
    </source>
</evidence>
<dbReference type="SUPFAM" id="SSF47005">
    <property type="entry name" value="Peripheral subunit-binding domain of 2-oxo acid dehydrogenase complex"/>
    <property type="match status" value="1"/>
</dbReference>
<evidence type="ECO:0000313" key="11">
    <source>
        <dbReference type="Proteomes" id="UP000007967"/>
    </source>
</evidence>
<keyword evidence="11" id="KW-1185">Reference proteome</keyword>
<gene>
    <name evidence="10" type="ordered locus">Kfla_2689</name>
</gene>
<name>D2PYW1_KRIFD</name>
<dbReference type="InterPro" id="IPR036625">
    <property type="entry name" value="E3-bd_dom_sf"/>
</dbReference>
<dbReference type="eggNOG" id="COG0508">
    <property type="taxonomic scope" value="Bacteria"/>
</dbReference>
<evidence type="ECO:0000256" key="2">
    <source>
        <dbReference type="ARBA" id="ARBA00007317"/>
    </source>
</evidence>
<dbReference type="GO" id="GO:0005737">
    <property type="term" value="C:cytoplasm"/>
    <property type="evidence" value="ECO:0007669"/>
    <property type="project" value="TreeGrafter"/>
</dbReference>
<dbReference type="InterPro" id="IPR004167">
    <property type="entry name" value="PSBD"/>
</dbReference>
<keyword evidence="4 6" id="KW-0450">Lipoyl</keyword>
<feature type="compositionally biased region" description="Low complexity" evidence="7">
    <location>
        <begin position="270"/>
        <end position="389"/>
    </location>
</feature>
<dbReference type="InterPro" id="IPR023213">
    <property type="entry name" value="CAT-like_dom_sf"/>
</dbReference>
<dbReference type="InterPro" id="IPR014276">
    <property type="entry name" value="2-oxoglutarate_DH_E2"/>
</dbReference>
<feature type="domain" description="Lipoyl-binding" evidence="8">
    <location>
        <begin position="2"/>
        <end position="77"/>
    </location>
</feature>
<dbReference type="EC" id="2.3.1.-" evidence="6"/>
<feature type="region of interest" description="Disordered" evidence="7">
    <location>
        <begin position="269"/>
        <end position="397"/>
    </location>
</feature>
<dbReference type="GO" id="GO:0016407">
    <property type="term" value="F:acetyltransferase activity"/>
    <property type="evidence" value="ECO:0007669"/>
    <property type="project" value="TreeGrafter"/>
</dbReference>
<dbReference type="Gene3D" id="2.40.50.100">
    <property type="match status" value="2"/>
</dbReference>
<evidence type="ECO:0000259" key="8">
    <source>
        <dbReference type="PROSITE" id="PS50968"/>
    </source>
</evidence>
<proteinExistence type="inferred from homology"/>
<keyword evidence="3 6" id="KW-0808">Transferase</keyword>
<keyword evidence="5 6" id="KW-0012">Acyltransferase</keyword>
<dbReference type="NCBIfam" id="TIGR02927">
    <property type="entry name" value="SucB_Actino"/>
    <property type="match status" value="1"/>
</dbReference>
<dbReference type="KEGG" id="kfl:Kfla_2689"/>
<dbReference type="FunFam" id="3.30.559.10:FF:000007">
    <property type="entry name" value="Dihydrolipoamide acetyltransferase component of pyruvate dehydrogenase complex"/>
    <property type="match status" value="1"/>
</dbReference>
<evidence type="ECO:0000313" key="10">
    <source>
        <dbReference type="EMBL" id="ADB31755.1"/>
    </source>
</evidence>
<dbReference type="RefSeq" id="WP_012920311.1">
    <property type="nucleotide sequence ID" value="NC_013729.1"/>
</dbReference>
<dbReference type="SUPFAM" id="SSF52777">
    <property type="entry name" value="CoA-dependent acyltransferases"/>
    <property type="match status" value="1"/>
</dbReference>
<dbReference type="GO" id="GO:0031405">
    <property type="term" value="F:lipoic acid binding"/>
    <property type="evidence" value="ECO:0007669"/>
    <property type="project" value="TreeGrafter"/>
</dbReference>
<evidence type="ECO:0000256" key="4">
    <source>
        <dbReference type="ARBA" id="ARBA00022823"/>
    </source>
</evidence>
<dbReference type="EMBL" id="CP001736">
    <property type="protein sequence ID" value="ADB31755.1"/>
    <property type="molecule type" value="Genomic_DNA"/>
</dbReference>
<dbReference type="PROSITE" id="PS51826">
    <property type="entry name" value="PSBD"/>
    <property type="match status" value="1"/>
</dbReference>
<reference evidence="11" key="1">
    <citation type="submission" date="2009-09" db="EMBL/GenBank/DDBJ databases">
        <title>The complete genome of Kribbella flavida DSM 17836.</title>
        <authorList>
            <consortium name="US DOE Joint Genome Institute (JGI-PGF)"/>
            <person name="Lucas S."/>
            <person name="Copeland A."/>
            <person name="Lapidus A."/>
            <person name="Glavina del Rio T."/>
            <person name="Dalin E."/>
            <person name="Tice H."/>
            <person name="Bruce D."/>
            <person name="Goodwin L."/>
            <person name="Pitluck S."/>
            <person name="Kyrpides N."/>
            <person name="Mavromatis K."/>
            <person name="Ivanova N."/>
            <person name="Saunders E."/>
            <person name="Brettin T."/>
            <person name="Detter J.C."/>
            <person name="Han C."/>
            <person name="Larimer F."/>
            <person name="Land M."/>
            <person name="Hauser L."/>
            <person name="Markowitz V."/>
            <person name="Cheng J.-F."/>
            <person name="Hugenholtz P."/>
            <person name="Woyke T."/>
            <person name="Wu D."/>
            <person name="Pukall R."/>
            <person name="Klenk H.-P."/>
            <person name="Eisen J.A."/>
        </authorList>
    </citation>
    <scope>NUCLEOTIDE SEQUENCE [LARGE SCALE GENOMIC DNA]</scope>
    <source>
        <strain evidence="11">DSM 17836 / JCM 10339 / NBRC 14399</strain>
    </source>
</reference>
<feature type="region of interest" description="Disordered" evidence="7">
    <location>
        <begin position="447"/>
        <end position="470"/>
    </location>
</feature>
<sequence>MPTSVSLPALGESVTEGTVTRWLKQVGDTVAVDEPLLEVSTDKVDTEIPSPVAGTLLEIKAAEDETVEVGAELAVIGDAGESSGSSSDAGSSDAAADASSGDAAQAQQAPAAEPQAASTESQAPAAEAQDSGAEASYSGSGSGAQDTDAAPAAQDPAQQAATDQASSSADASSGSATSSAPADTQSSGGGGTSVTLPALGESVTEGTVTRWLKQVGDDVAVDEPLLEVSTDKVDTEIPSPVAGKLLEIKVAEDETVEVGAELAVVGSADAAPAQAAPQQQAPQAEAPQAAPAQQSAPAQQAPAQQAPAAQAAPAQQAPAAQPASQAPAAQPAAQAPAAQPAAQAPAAQPAAQAPAPQAASAQTSSPAASAAPQASAPAASAPASATASSNGSSTDAPNYVTPLVRKLAAEHGVDLNAVQGTGVGGRIRKQDVLAAAEAKKAAPAAAAPAAASSGAPQAATPVSPLRGTTEKMSRIRKAIASHMVNSLKVSAQLTTVVEVDVTEIAKLRNAKKAEFEAREGVKLSFLPFFALAAVDALKQYPKLNASIDDEKGEVTYHAAEHLGIAVDAEKGLMVPVVHNAGDLNIAGLAKKIADLAARTRTNKVLPDEMAGGTFTITNTGSRGALFDTPILNQPQVGMLGTGAVVKRPVVITHPELGETIAIRQMVYLALTYDHRLVDGADAARYLTAVKQRLEEAQFDV</sequence>
<comment type="cofactor">
    <cofactor evidence="1 6">
        <name>(R)-lipoate</name>
        <dbReference type="ChEBI" id="CHEBI:83088"/>
    </cofactor>
</comment>
<dbReference type="STRING" id="479435.Kfla_2689"/>
<organism evidence="10 11">
    <name type="scientific">Kribbella flavida (strain DSM 17836 / JCM 10339 / NBRC 14399)</name>
    <dbReference type="NCBI Taxonomy" id="479435"/>
    <lineage>
        <taxon>Bacteria</taxon>
        <taxon>Bacillati</taxon>
        <taxon>Actinomycetota</taxon>
        <taxon>Actinomycetes</taxon>
        <taxon>Propionibacteriales</taxon>
        <taxon>Kribbellaceae</taxon>
        <taxon>Kribbella</taxon>
    </lineage>
</organism>
<evidence type="ECO:0000256" key="6">
    <source>
        <dbReference type="RuleBase" id="RU003423"/>
    </source>
</evidence>
<dbReference type="Pfam" id="PF00198">
    <property type="entry name" value="2-oxoacid_dh"/>
    <property type="match status" value="1"/>
</dbReference>
<dbReference type="PROSITE" id="PS00189">
    <property type="entry name" value="LIPOYL"/>
    <property type="match status" value="2"/>
</dbReference>
<dbReference type="SUPFAM" id="SSF51230">
    <property type="entry name" value="Single hybrid motif"/>
    <property type="match status" value="2"/>
</dbReference>
<evidence type="ECO:0000256" key="3">
    <source>
        <dbReference type="ARBA" id="ARBA00022679"/>
    </source>
</evidence>
<feature type="compositionally biased region" description="Low complexity" evidence="7">
    <location>
        <begin position="78"/>
        <end position="123"/>
    </location>
</feature>
<dbReference type="CDD" id="cd06849">
    <property type="entry name" value="lipoyl_domain"/>
    <property type="match status" value="2"/>
</dbReference>
<dbReference type="PANTHER" id="PTHR43178">
    <property type="entry name" value="DIHYDROLIPOAMIDE ACETYLTRANSFERASE COMPONENT OF PYRUVATE DEHYDROGENASE COMPLEX"/>
    <property type="match status" value="1"/>
</dbReference>
<dbReference type="InterPro" id="IPR011053">
    <property type="entry name" value="Single_hybrid_motif"/>
</dbReference>
<dbReference type="InterPro" id="IPR050743">
    <property type="entry name" value="2-oxoacid_DH_E2_comp"/>
</dbReference>